<organism evidence="2 3">
    <name type="scientific">Sphingopyxis terrae subsp. terrae NBRC 15098</name>
    <dbReference type="NCBI Taxonomy" id="1219058"/>
    <lineage>
        <taxon>Bacteria</taxon>
        <taxon>Pseudomonadati</taxon>
        <taxon>Pseudomonadota</taxon>
        <taxon>Alphaproteobacteria</taxon>
        <taxon>Sphingomonadales</taxon>
        <taxon>Sphingomonadaceae</taxon>
        <taxon>Sphingopyxis</taxon>
    </lineage>
</organism>
<dbReference type="KEGG" id="ster:AOA14_02885"/>
<gene>
    <name evidence="2" type="ORF">AOA14_02885</name>
</gene>
<dbReference type="EMBL" id="CP013342">
    <property type="protein sequence ID" value="AMU93550.1"/>
    <property type="molecule type" value="Genomic_DNA"/>
</dbReference>
<dbReference type="Proteomes" id="UP000076234">
    <property type="component" value="Chromosome"/>
</dbReference>
<proteinExistence type="predicted"/>
<sequence>MSFREKIHWVTLVTMIAAFGWYFLAYPWGIAASPAGLWASAGMLLPVTVAIIIAMTIASAWMAIRTPAEANLKEDERDRSIHYRGTHYAYYPLVVGVWVSIFALFWNAGPAVQLNLLLATVVLAELTRIGVQLYLYRRGY</sequence>
<feature type="transmembrane region" description="Helical" evidence="1">
    <location>
        <begin position="7"/>
        <end position="25"/>
    </location>
</feature>
<name>A0A142VUQ7_9SPHN</name>
<reference evidence="2 3" key="2">
    <citation type="journal article" date="2016" name="Genome Announc.">
        <title>Complete Genome Sequence of Sphingopyxis terrae Strain 203-1 (NBRC 111660), a Polyethylene Glycol Degrader.</title>
        <authorList>
            <person name="Ohtsubo Y."/>
            <person name="Nonoyama S."/>
            <person name="Nagata Y."/>
            <person name="Numata M."/>
            <person name="Tsuchikane K."/>
            <person name="Hosoyama A."/>
            <person name="Yamazoe A."/>
            <person name="Tsuda M."/>
            <person name="Fujita N."/>
            <person name="Kawai F."/>
        </authorList>
    </citation>
    <scope>NUCLEOTIDE SEQUENCE [LARGE SCALE GENOMIC DNA]</scope>
    <source>
        <strain evidence="2 3">203-1</strain>
    </source>
</reference>
<evidence type="ECO:0000313" key="3">
    <source>
        <dbReference type="Proteomes" id="UP000076234"/>
    </source>
</evidence>
<keyword evidence="1" id="KW-0812">Transmembrane</keyword>
<evidence type="ECO:0000313" key="2">
    <source>
        <dbReference type="EMBL" id="AMU93550.1"/>
    </source>
</evidence>
<protein>
    <recommendedName>
        <fullName evidence="4">DUF2178 domain-containing protein</fullName>
    </recommendedName>
</protein>
<feature type="transmembrane region" description="Helical" evidence="1">
    <location>
        <begin position="114"/>
        <end position="136"/>
    </location>
</feature>
<dbReference type="AlphaFoldDB" id="A0A142VUQ7"/>
<keyword evidence="1" id="KW-1133">Transmembrane helix</keyword>
<keyword evidence="1" id="KW-0472">Membrane</keyword>
<dbReference type="STRING" id="1219058.AOA14_02885"/>
<dbReference type="RefSeq" id="WP_062900686.1">
    <property type="nucleotide sequence ID" value="NZ_CP013342.1"/>
</dbReference>
<feature type="transmembrane region" description="Helical" evidence="1">
    <location>
        <begin position="88"/>
        <end position="108"/>
    </location>
</feature>
<evidence type="ECO:0008006" key="4">
    <source>
        <dbReference type="Google" id="ProtNLM"/>
    </source>
</evidence>
<reference evidence="3" key="1">
    <citation type="submission" date="2015-11" db="EMBL/GenBank/DDBJ databases">
        <title>Complete genome sequence of a polyethylene glycol-degrading strain Sphingopyxis terrae strain 203-1 (NBRC 15098).</title>
        <authorList>
            <person name="Yoshiyuki O."/>
            <person name="Shouta N."/>
            <person name="Nagata Y."/>
            <person name="Numata M."/>
            <person name="Tsuchikane K."/>
            <person name="Hosoyama A."/>
            <person name="Yamazoe A."/>
            <person name="Tsuda M."/>
            <person name="Fujita N."/>
            <person name="Kawai F."/>
        </authorList>
    </citation>
    <scope>NUCLEOTIDE SEQUENCE [LARGE SCALE GENOMIC DNA]</scope>
    <source>
        <strain evidence="3">203-1</strain>
    </source>
</reference>
<feature type="transmembrane region" description="Helical" evidence="1">
    <location>
        <begin position="37"/>
        <end position="64"/>
    </location>
</feature>
<accession>A0A142VUQ7</accession>
<evidence type="ECO:0000256" key="1">
    <source>
        <dbReference type="SAM" id="Phobius"/>
    </source>
</evidence>